<dbReference type="PANTHER" id="PTHR39339">
    <property type="entry name" value="SLR1444 PROTEIN"/>
    <property type="match status" value="1"/>
</dbReference>
<comment type="caution">
    <text evidence="2">The sequence shown here is derived from an EMBL/GenBank/DDBJ whole genome shotgun (WGS) entry which is preliminary data.</text>
</comment>
<evidence type="ECO:0000313" key="2">
    <source>
        <dbReference type="EMBL" id="MET3618212.1"/>
    </source>
</evidence>
<sequence length="415" mass="49347">MLLRLSLDDLTNFDKDTPEKIERKEKRIKALGLALPEGDKTLYYENSFIKEARKVSRLFGDTKMRAISKLTKIEPNSNIIIIDKPENLTKDLLEKTGEEVSFDKSMAVLSSVGESGKETVLWKLDSKKWIYFAYPKEEISKIRENEISLKDIIKPQIENSYNKIKKNLDYFIEKPDDIESVHKYRVSIRSFRALVSMLKPVMSKKAYRTVQNIFRDKAQDAARLRELDVLINRWEDIRNQDEINLLKALQKERKHEQQRLFRNLTNPRTKEEFVSGINLLLHELKKSKWKKIDGIKLLDNRLNSWYNYALESLWEMEKFNFPYVHKIRIKSKKYRYVAEYFDEYLTDEQSERYNLSKDRQKVLGQITDAIRNQEAVKELFPILSVNAFREAKKFIATERTREKELLESLELKKSR</sequence>
<dbReference type="InterPro" id="IPR007899">
    <property type="entry name" value="CHAD_dom"/>
</dbReference>
<reference evidence="2 3" key="1">
    <citation type="submission" date="2024-06" db="EMBL/GenBank/DDBJ databases">
        <title>Genomic Encyclopedia of Type Strains, Phase IV (KMG-IV): sequencing the most valuable type-strain genomes for metagenomic binning, comparative biology and taxonomic classification.</title>
        <authorList>
            <person name="Goeker M."/>
        </authorList>
    </citation>
    <scope>NUCLEOTIDE SEQUENCE [LARGE SCALE GENOMIC DNA]</scope>
    <source>
        <strain evidence="2 3">DSM 21460</strain>
    </source>
</reference>
<dbReference type="PROSITE" id="PS51708">
    <property type="entry name" value="CHAD"/>
    <property type="match status" value="1"/>
</dbReference>
<dbReference type="RefSeq" id="WP_354369318.1">
    <property type="nucleotide sequence ID" value="NZ_JBEPMA010000018.1"/>
</dbReference>
<dbReference type="Pfam" id="PF05235">
    <property type="entry name" value="CHAD"/>
    <property type="match status" value="1"/>
</dbReference>
<dbReference type="Gene3D" id="1.40.20.10">
    <property type="entry name" value="CHAD domain"/>
    <property type="match status" value="1"/>
</dbReference>
<keyword evidence="3" id="KW-1185">Reference proteome</keyword>
<gene>
    <name evidence="2" type="ORF">ABID14_001850</name>
</gene>
<evidence type="ECO:0000259" key="1">
    <source>
        <dbReference type="PROSITE" id="PS51708"/>
    </source>
</evidence>
<protein>
    <submittedName>
        <fullName evidence="2">CHAD domain-containing protein</fullName>
    </submittedName>
</protein>
<dbReference type="EMBL" id="JBEPMA010000018">
    <property type="protein sequence ID" value="MET3618212.1"/>
    <property type="molecule type" value="Genomic_DNA"/>
</dbReference>
<accession>A0ABV2JBP8</accession>
<evidence type="ECO:0000313" key="3">
    <source>
        <dbReference type="Proteomes" id="UP001549162"/>
    </source>
</evidence>
<dbReference type="PANTHER" id="PTHR39339:SF1">
    <property type="entry name" value="CHAD DOMAIN-CONTAINING PROTEIN"/>
    <property type="match status" value="1"/>
</dbReference>
<proteinExistence type="predicted"/>
<name>A0ABV2JBP8_9FIRM</name>
<dbReference type="Proteomes" id="UP001549162">
    <property type="component" value="Unassembled WGS sequence"/>
</dbReference>
<organism evidence="2 3">
    <name type="scientific">Peptoniphilus olsenii</name>
    <dbReference type="NCBI Taxonomy" id="411570"/>
    <lineage>
        <taxon>Bacteria</taxon>
        <taxon>Bacillati</taxon>
        <taxon>Bacillota</taxon>
        <taxon>Tissierellia</taxon>
        <taxon>Tissierellales</taxon>
        <taxon>Peptoniphilaceae</taxon>
        <taxon>Peptoniphilus</taxon>
    </lineage>
</organism>
<dbReference type="InterPro" id="IPR038186">
    <property type="entry name" value="CHAD_dom_sf"/>
</dbReference>
<feature type="domain" description="CHAD" evidence="1">
    <location>
        <begin position="146"/>
        <end position="415"/>
    </location>
</feature>
<dbReference type="SMART" id="SM00880">
    <property type="entry name" value="CHAD"/>
    <property type="match status" value="1"/>
</dbReference>